<sequence>MSFAFYLVHRLVLTYGHWAFGTEINAFGALGGKAWPAPVALAFLVAAFVVSLLVSWALFAWVETPFMRRFGRTTVKPLQTSPQEDVVGAVR</sequence>
<accession>A0ABX1F8V7</accession>
<evidence type="ECO:0008006" key="4">
    <source>
        <dbReference type="Google" id="ProtNLM"/>
    </source>
</evidence>
<evidence type="ECO:0000313" key="2">
    <source>
        <dbReference type="EMBL" id="NKE55326.1"/>
    </source>
</evidence>
<gene>
    <name evidence="2" type="ORF">FXN61_00195</name>
</gene>
<reference evidence="2 3" key="1">
    <citation type="submission" date="2019-08" db="EMBL/GenBank/DDBJ databases">
        <title>Lentzea from Indian Himalayas.</title>
        <authorList>
            <person name="Mandal S."/>
            <person name="Mallick Gupta A."/>
            <person name="Maiti P.K."/>
            <person name="Sarkar J."/>
            <person name="Mandal S."/>
        </authorList>
    </citation>
    <scope>NUCLEOTIDE SEQUENCE [LARGE SCALE GENOMIC DNA]</scope>
    <source>
        <strain evidence="2 3">PSKA42</strain>
    </source>
</reference>
<evidence type="ECO:0000256" key="1">
    <source>
        <dbReference type="SAM" id="Phobius"/>
    </source>
</evidence>
<keyword evidence="1" id="KW-1133">Transmembrane helix</keyword>
<keyword evidence="1" id="KW-0812">Transmembrane</keyword>
<dbReference type="EMBL" id="VSRL01000001">
    <property type="protein sequence ID" value="NKE55326.1"/>
    <property type="molecule type" value="Genomic_DNA"/>
</dbReference>
<keyword evidence="1" id="KW-0472">Membrane</keyword>
<organism evidence="2 3">
    <name type="scientific">Lentzea indica</name>
    <dbReference type="NCBI Taxonomy" id="2604800"/>
    <lineage>
        <taxon>Bacteria</taxon>
        <taxon>Bacillati</taxon>
        <taxon>Actinomycetota</taxon>
        <taxon>Actinomycetes</taxon>
        <taxon>Pseudonocardiales</taxon>
        <taxon>Pseudonocardiaceae</taxon>
        <taxon>Lentzea</taxon>
    </lineage>
</organism>
<feature type="transmembrane region" description="Helical" evidence="1">
    <location>
        <begin position="39"/>
        <end position="62"/>
    </location>
</feature>
<evidence type="ECO:0000313" key="3">
    <source>
        <dbReference type="Proteomes" id="UP001515943"/>
    </source>
</evidence>
<comment type="caution">
    <text evidence="2">The sequence shown here is derived from an EMBL/GenBank/DDBJ whole genome shotgun (WGS) entry which is preliminary data.</text>
</comment>
<keyword evidence="3" id="KW-1185">Reference proteome</keyword>
<dbReference type="RefSeq" id="WP_167969166.1">
    <property type="nucleotide sequence ID" value="NZ_VSRL01000001.1"/>
</dbReference>
<protein>
    <recommendedName>
        <fullName evidence="4">Acyltransferase family protein</fullName>
    </recommendedName>
</protein>
<dbReference type="Proteomes" id="UP001515943">
    <property type="component" value="Unassembled WGS sequence"/>
</dbReference>
<name>A0ABX1F8V7_9PSEU</name>
<proteinExistence type="predicted"/>